<evidence type="ECO:0000256" key="8">
    <source>
        <dbReference type="SAM" id="SignalP"/>
    </source>
</evidence>
<feature type="domain" description="Peptidase M13 C-terminal" evidence="9">
    <location>
        <begin position="481"/>
        <end position="682"/>
    </location>
</feature>
<evidence type="ECO:0000256" key="4">
    <source>
        <dbReference type="ARBA" id="ARBA00022723"/>
    </source>
</evidence>
<evidence type="ECO:0000313" key="12">
    <source>
        <dbReference type="Proteomes" id="UP000661077"/>
    </source>
</evidence>
<feature type="signal peptide" evidence="8">
    <location>
        <begin position="1"/>
        <end position="20"/>
    </location>
</feature>
<dbReference type="Pfam" id="PF01431">
    <property type="entry name" value="Peptidase_M13"/>
    <property type="match status" value="1"/>
</dbReference>
<keyword evidence="3" id="KW-0645">Protease</keyword>
<dbReference type="InterPro" id="IPR018497">
    <property type="entry name" value="Peptidase_M13_C"/>
</dbReference>
<dbReference type="EMBL" id="JAEVLS010000006">
    <property type="protein sequence ID" value="MBM0107904.1"/>
    <property type="molecule type" value="Genomic_DNA"/>
</dbReference>
<accession>A0ABS1X3V3</accession>
<comment type="similarity">
    <text evidence="2">Belongs to the peptidase M13 family.</text>
</comment>
<dbReference type="PANTHER" id="PTHR11733">
    <property type="entry name" value="ZINC METALLOPROTEASE FAMILY M13 NEPRILYSIN-RELATED"/>
    <property type="match status" value="1"/>
</dbReference>
<proteinExistence type="inferred from homology"/>
<dbReference type="PROSITE" id="PS51885">
    <property type="entry name" value="NEPRILYSIN"/>
    <property type="match status" value="1"/>
</dbReference>
<dbReference type="InterPro" id="IPR008753">
    <property type="entry name" value="Peptidase_M13_N"/>
</dbReference>
<name>A0ABS1X3V3_9GAMM</name>
<dbReference type="SUPFAM" id="SSF55486">
    <property type="entry name" value="Metalloproteases ('zincins'), catalytic domain"/>
    <property type="match status" value="1"/>
</dbReference>
<dbReference type="PRINTS" id="PR00786">
    <property type="entry name" value="NEPRILYSIN"/>
</dbReference>
<dbReference type="InterPro" id="IPR042089">
    <property type="entry name" value="Peptidase_M13_dom_2"/>
</dbReference>
<feature type="domain" description="Peptidase M13 N-terminal" evidence="10">
    <location>
        <begin position="55"/>
        <end position="429"/>
    </location>
</feature>
<keyword evidence="7" id="KW-0482">Metalloprotease</keyword>
<evidence type="ECO:0000256" key="1">
    <source>
        <dbReference type="ARBA" id="ARBA00001947"/>
    </source>
</evidence>
<gene>
    <name evidence="11" type="ORF">JM946_24485</name>
</gene>
<dbReference type="InterPro" id="IPR024079">
    <property type="entry name" value="MetalloPept_cat_dom_sf"/>
</dbReference>
<keyword evidence="4" id="KW-0479">Metal-binding</keyword>
<evidence type="ECO:0000313" key="11">
    <source>
        <dbReference type="EMBL" id="MBM0107904.1"/>
    </source>
</evidence>
<evidence type="ECO:0000259" key="10">
    <source>
        <dbReference type="Pfam" id="PF05649"/>
    </source>
</evidence>
<protein>
    <submittedName>
        <fullName evidence="11">Peptidase M13</fullName>
    </submittedName>
</protein>
<keyword evidence="6" id="KW-0862">Zinc</keyword>
<comment type="caution">
    <text evidence="11">The sequence shown here is derived from an EMBL/GenBank/DDBJ whole genome shotgun (WGS) entry which is preliminary data.</text>
</comment>
<evidence type="ECO:0000256" key="7">
    <source>
        <dbReference type="ARBA" id="ARBA00023049"/>
    </source>
</evidence>
<evidence type="ECO:0000256" key="3">
    <source>
        <dbReference type="ARBA" id="ARBA00022670"/>
    </source>
</evidence>
<comment type="cofactor">
    <cofactor evidence="1">
        <name>Zn(2+)</name>
        <dbReference type="ChEBI" id="CHEBI:29105"/>
    </cofactor>
</comment>
<evidence type="ECO:0000259" key="9">
    <source>
        <dbReference type="Pfam" id="PF01431"/>
    </source>
</evidence>
<sequence length="685" mass="76711">MKKSLLLIAALALQSGCAKNDSTPAAEAKADAPVPKAELGEFGLDLTARNLEVKPGDDFFAYASGKWYDTFEIPPDRTSYGPFHKLNDLSEERVKKLIEAAAQGSPAAGTPEQKIGDYFASFMDEAGIEAKGLAPLQEELARIQAAKTKKDIATLFGLPGYMSTFGVGISPDLKNPSRYSVDIGQSGLGLPDRDYYLQDDPKLEEHREKYVAYIEQMLTLGGVQKAADKARDIMRFETELAKVQWPLEKRRDAEANYNPRTKKQLLAYAPGFDWQAFFTAADLGAREEFVLGPITAIRDSARLVDKTSVDTLKDYLTFHLLRTNASFLPKRFDQANFAFYGQQLRGQPQQRERWKRGVALTGDALGELVGQVYVKEYFPPESKAKMEVLVANLRAALQERLGTLDWMSEETRKRAEEKLGTFVAKIGYPDKWKDYSALQVSRDDLIGNVRRASIWDWNRQVARLDQPVDRDEWFMNVHEINAYYNPLNNEIVFPAAILQPPFFDPNADDAVNYGGIGAVIGHEIGHGFDDQGRKFAPDGSLTDWWTKADADAFGAKTKVLVEQYSSFDALPGLKVNGATSLGENIGDLGGLNMAYEAYHNSLEGKPAPVLDGLTGDQRFFLSWAQVWRTKIRDEALRAQVLSDPHAPPYFRVNGAVRNMDEWYQAFDVKPGDKLYLPPEQRVKIW</sequence>
<dbReference type="Gene3D" id="1.10.1380.10">
    <property type="entry name" value="Neutral endopeptidase , domain2"/>
    <property type="match status" value="1"/>
</dbReference>
<evidence type="ECO:0000256" key="6">
    <source>
        <dbReference type="ARBA" id="ARBA00022833"/>
    </source>
</evidence>
<dbReference type="Proteomes" id="UP000661077">
    <property type="component" value="Unassembled WGS sequence"/>
</dbReference>
<evidence type="ECO:0000256" key="2">
    <source>
        <dbReference type="ARBA" id="ARBA00007357"/>
    </source>
</evidence>
<reference evidence="11 12" key="1">
    <citation type="journal article" date="2021" name="Int. J. Syst. Evol. Microbiol.">
        <title>Steroidobacter gossypii sp. nov., isolated from soil of cotton cropping field.</title>
        <authorList>
            <person name="Huang R."/>
            <person name="Yang S."/>
            <person name="Zhen C."/>
            <person name="Liu W."/>
        </authorList>
    </citation>
    <scope>NUCLEOTIDE SEQUENCE [LARGE SCALE GENOMIC DNA]</scope>
    <source>
        <strain evidence="11 12">S1-65</strain>
    </source>
</reference>
<dbReference type="PANTHER" id="PTHR11733:SF167">
    <property type="entry name" value="FI17812P1-RELATED"/>
    <property type="match status" value="1"/>
</dbReference>
<dbReference type="Pfam" id="PF05649">
    <property type="entry name" value="Peptidase_M13_N"/>
    <property type="match status" value="1"/>
</dbReference>
<dbReference type="CDD" id="cd08662">
    <property type="entry name" value="M13"/>
    <property type="match status" value="1"/>
</dbReference>
<organism evidence="11 12">
    <name type="scientific">Steroidobacter gossypii</name>
    <dbReference type="NCBI Taxonomy" id="2805490"/>
    <lineage>
        <taxon>Bacteria</taxon>
        <taxon>Pseudomonadati</taxon>
        <taxon>Pseudomonadota</taxon>
        <taxon>Gammaproteobacteria</taxon>
        <taxon>Steroidobacterales</taxon>
        <taxon>Steroidobacteraceae</taxon>
        <taxon>Steroidobacter</taxon>
    </lineage>
</organism>
<dbReference type="InterPro" id="IPR000718">
    <property type="entry name" value="Peptidase_M13"/>
</dbReference>
<keyword evidence="12" id="KW-1185">Reference proteome</keyword>
<evidence type="ECO:0000256" key="5">
    <source>
        <dbReference type="ARBA" id="ARBA00022801"/>
    </source>
</evidence>
<keyword evidence="8" id="KW-0732">Signal</keyword>
<dbReference type="RefSeq" id="WP_203170016.1">
    <property type="nucleotide sequence ID" value="NZ_JAEVLS010000006.1"/>
</dbReference>
<keyword evidence="5" id="KW-0378">Hydrolase</keyword>
<dbReference type="Gene3D" id="3.40.390.10">
    <property type="entry name" value="Collagenase (Catalytic Domain)"/>
    <property type="match status" value="1"/>
</dbReference>
<feature type="chain" id="PRO_5045560162" evidence="8">
    <location>
        <begin position="21"/>
        <end position="685"/>
    </location>
</feature>